<accession>A0A7Z9BRH4</accession>
<dbReference type="OrthoDB" id="5337216at2"/>
<keyword evidence="1" id="KW-0378">Hydrolase</keyword>
<dbReference type="EMBL" id="CZCU02000148">
    <property type="protein sequence ID" value="VXD20996.1"/>
    <property type="molecule type" value="Genomic_DNA"/>
</dbReference>
<organism evidence="1 2">
    <name type="scientific">Planktothrix serta PCC 8927</name>
    <dbReference type="NCBI Taxonomy" id="671068"/>
    <lineage>
        <taxon>Bacteria</taxon>
        <taxon>Bacillati</taxon>
        <taxon>Cyanobacteriota</taxon>
        <taxon>Cyanophyceae</taxon>
        <taxon>Oscillatoriophycideae</taxon>
        <taxon>Oscillatoriales</taxon>
        <taxon>Microcoleaceae</taxon>
        <taxon>Planktothrix</taxon>
    </lineage>
</organism>
<gene>
    <name evidence="1" type="ORF">PL8927_710013</name>
</gene>
<dbReference type="Pfam" id="PF09570">
    <property type="entry name" value="RE_SinI"/>
    <property type="match status" value="1"/>
</dbReference>
<name>A0A7Z9BRH4_9CYAN</name>
<reference evidence="1" key="1">
    <citation type="submission" date="2019-10" db="EMBL/GenBank/DDBJ databases">
        <authorList>
            <consortium name="Genoscope - CEA"/>
            <person name="William W."/>
        </authorList>
    </citation>
    <scope>NUCLEOTIDE SEQUENCE [LARGE SCALE GENOMIC DNA]</scope>
    <source>
        <strain evidence="1">BBR_PRJEB10992</strain>
    </source>
</reference>
<comment type="caution">
    <text evidence="1">The sequence shown here is derived from an EMBL/GenBank/DDBJ whole genome shotgun (WGS) entry which is preliminary data.</text>
</comment>
<evidence type="ECO:0000313" key="1">
    <source>
        <dbReference type="EMBL" id="VXD20996.1"/>
    </source>
</evidence>
<dbReference type="GO" id="GO:0009036">
    <property type="term" value="F:type II site-specific deoxyribonuclease activity"/>
    <property type="evidence" value="ECO:0007669"/>
    <property type="project" value="UniProtKB-EC"/>
</dbReference>
<protein>
    <submittedName>
        <fullName evidence="1">Type II site-specific deoxyribonuclease</fullName>
        <ecNumber evidence="1">3.1.21.4</ecNumber>
    </submittedName>
</protein>
<evidence type="ECO:0000313" key="2">
    <source>
        <dbReference type="Proteomes" id="UP000184550"/>
    </source>
</evidence>
<dbReference type="GO" id="GO:0009307">
    <property type="term" value="P:DNA restriction-modification system"/>
    <property type="evidence" value="ECO:0007669"/>
    <property type="project" value="InterPro"/>
</dbReference>
<keyword evidence="2" id="KW-1185">Reference proteome</keyword>
<dbReference type="Proteomes" id="UP000184550">
    <property type="component" value="Unassembled WGS sequence"/>
</dbReference>
<dbReference type="InterPro" id="IPR019070">
    <property type="entry name" value="Restrct_endonuc_II_SinI"/>
</dbReference>
<dbReference type="AlphaFoldDB" id="A0A7Z9BRH4"/>
<sequence length="356" mass="41793">MHENSIDSSDSEIEIFRDYENFQKQYEPDIKKAMEDAMLESEHKEKVCQLLFFINQFPKLLTTVKKKQDENDVTTQEKTNKEYFVDILKKYEYGRKEPNLKINKEPEIGGTIPDQMVRLILKKSEKCTDEEAEAHINSHILAMSAENLLGSLLERYIAGVIESYGWIWCRSEIILATDFIKFPTPPQEDTTPQEKWICLQVKNGDNTENSSSSKIREIFKDKDYKDRIDSKLWCRSDSKWELKRDSLKNNIYEKLGIEVTDKGTLEKLKKKLKKDPNLKHIKPIGSYQRLDTWIDLARQLGFNDLVNPPDKRNTNWDELNEMIGLSSDNCMSEEKLEKYISDLYKKDDKENHEQGT</sequence>
<dbReference type="EC" id="3.1.21.4" evidence="1"/>
<proteinExistence type="predicted"/>
<dbReference type="GO" id="GO:0003677">
    <property type="term" value="F:DNA binding"/>
    <property type="evidence" value="ECO:0007669"/>
    <property type="project" value="InterPro"/>
</dbReference>